<sequence length="449" mass="46961">MFDYTLLLAVVAGIALLLLLILYFRLQAFLSLLIASIAVGLLAGMPPMDIILNIQKGMGSTLGFIAVVVGLGAMFGAILESSGGVQSLAGFILRKTGEKRASWALAATGFLVSIPVFFDVAFVILVPVVYALQKKTGRSLLFYGIPLLAGLAVTHAFIPPTPGPVAVADILGADLGMVIAAGFMAGIPATIVGGPLFASFIAKRIHIETPASFIEAEATPQKLPSPAMILGLLGLPLLLILMNTYLDSPLGAALPLSEGVKSWIKMLGHPFVALILANLLAWYLLGVKRGFSRQELLAITSSSLGPAGLIILITGAGGVFKQILTETGAGKMLAEVMTSYGLSAFFFAFLTAAAIRILQGSSTVAMITAAGMTAAFLEGAAFSDMHRALVVIAIASGASILSHVNDSGFWLVSRYFGLTERQTLRSWSVMTTLIALTGFGMVLLLSMIL</sequence>
<reference evidence="2 3" key="1">
    <citation type="submission" date="2016-03" db="EMBL/GenBank/DDBJ databases">
        <title>Genome sequence of Pontibacter sp. nov., of the family cytophagaceae, isolated from marine sediment of the Yellow Sea, China.</title>
        <authorList>
            <person name="Zhang G."/>
            <person name="Zhang R."/>
        </authorList>
    </citation>
    <scope>NUCLEOTIDE SEQUENCE [LARGE SCALE GENOMIC DNA]</scope>
    <source>
        <strain evidence="2 3">S10-8</strain>
    </source>
</reference>
<dbReference type="STRING" id="1797110.A3841_06950"/>
<dbReference type="Proteomes" id="UP000186551">
    <property type="component" value="Unassembled WGS sequence"/>
</dbReference>
<keyword evidence="3" id="KW-1185">Reference proteome</keyword>
<feature type="transmembrane region" description="Helical" evidence="1">
    <location>
        <begin position="7"/>
        <end position="26"/>
    </location>
</feature>
<gene>
    <name evidence="2" type="ORF">A3841_06950</name>
</gene>
<dbReference type="PIRSF" id="PIRSF002746">
    <property type="entry name" value="Gluconate_transporter"/>
    <property type="match status" value="1"/>
</dbReference>
<feature type="transmembrane region" description="Helical" evidence="1">
    <location>
        <begin position="424"/>
        <end position="448"/>
    </location>
</feature>
<keyword evidence="1" id="KW-0812">Transmembrane</keyword>
<dbReference type="Pfam" id="PF02447">
    <property type="entry name" value="GntP_permease"/>
    <property type="match status" value="1"/>
</dbReference>
<evidence type="ECO:0000256" key="1">
    <source>
        <dbReference type="SAM" id="Phobius"/>
    </source>
</evidence>
<feature type="transmembrane region" description="Helical" evidence="1">
    <location>
        <begin position="64"/>
        <end position="83"/>
    </location>
</feature>
<organism evidence="2 3">
    <name type="scientific">Pontibacter flavimaris</name>
    <dbReference type="NCBI Taxonomy" id="1797110"/>
    <lineage>
        <taxon>Bacteria</taxon>
        <taxon>Pseudomonadati</taxon>
        <taxon>Bacteroidota</taxon>
        <taxon>Cytophagia</taxon>
        <taxon>Cytophagales</taxon>
        <taxon>Hymenobacteraceae</taxon>
        <taxon>Pontibacter</taxon>
    </lineage>
</organism>
<keyword evidence="1" id="KW-1133">Transmembrane helix</keyword>
<keyword evidence="1" id="KW-0472">Membrane</keyword>
<feature type="transmembrane region" description="Helical" evidence="1">
    <location>
        <begin position="178"/>
        <end position="202"/>
    </location>
</feature>
<name>A0A1Q5P877_9BACT</name>
<dbReference type="GO" id="GO:0015128">
    <property type="term" value="F:gluconate transmembrane transporter activity"/>
    <property type="evidence" value="ECO:0007669"/>
    <property type="project" value="InterPro"/>
</dbReference>
<feature type="transmembrane region" description="Helical" evidence="1">
    <location>
        <begin position="32"/>
        <end position="52"/>
    </location>
</feature>
<dbReference type="InterPro" id="IPR003474">
    <property type="entry name" value="Glcn_transporter"/>
</dbReference>
<proteinExistence type="predicted"/>
<feature type="transmembrane region" description="Helical" evidence="1">
    <location>
        <begin position="266"/>
        <end position="285"/>
    </location>
</feature>
<feature type="transmembrane region" description="Helical" evidence="1">
    <location>
        <begin position="365"/>
        <end position="382"/>
    </location>
</feature>
<evidence type="ECO:0000313" key="3">
    <source>
        <dbReference type="Proteomes" id="UP000186551"/>
    </source>
</evidence>
<dbReference type="GO" id="GO:0005886">
    <property type="term" value="C:plasma membrane"/>
    <property type="evidence" value="ECO:0007669"/>
    <property type="project" value="TreeGrafter"/>
</dbReference>
<comment type="caution">
    <text evidence="2">The sequence shown here is derived from an EMBL/GenBank/DDBJ whole genome shotgun (WGS) entry which is preliminary data.</text>
</comment>
<dbReference type="EMBL" id="LVWA01000013">
    <property type="protein sequence ID" value="OKL38447.1"/>
    <property type="molecule type" value="Genomic_DNA"/>
</dbReference>
<dbReference type="NCBIfam" id="TIGR00791">
    <property type="entry name" value="gntP"/>
    <property type="match status" value="1"/>
</dbReference>
<feature type="transmembrane region" description="Helical" evidence="1">
    <location>
        <begin position="297"/>
        <end position="320"/>
    </location>
</feature>
<feature type="transmembrane region" description="Helical" evidence="1">
    <location>
        <begin position="340"/>
        <end position="358"/>
    </location>
</feature>
<protein>
    <submittedName>
        <fullName evidence="2">Gluconate transporter</fullName>
    </submittedName>
</protein>
<dbReference type="RefSeq" id="WP_073855129.1">
    <property type="nucleotide sequence ID" value="NZ_LVWA01000013.1"/>
</dbReference>
<dbReference type="AlphaFoldDB" id="A0A1Q5P877"/>
<dbReference type="PANTHER" id="PTHR30354">
    <property type="entry name" value="GNT FAMILY GLUCONATE TRANSPORTER"/>
    <property type="match status" value="1"/>
</dbReference>
<feature type="transmembrane region" description="Helical" evidence="1">
    <location>
        <begin position="103"/>
        <end position="128"/>
    </location>
</feature>
<evidence type="ECO:0000313" key="2">
    <source>
        <dbReference type="EMBL" id="OKL38447.1"/>
    </source>
</evidence>
<accession>A0A1Q5P877</accession>
<dbReference type="PANTHER" id="PTHR30354:SF25">
    <property type="entry name" value="INNER MEMBRANE PERMEASE YGBN"/>
    <property type="match status" value="1"/>
</dbReference>
<feature type="transmembrane region" description="Helical" evidence="1">
    <location>
        <begin position="388"/>
        <end position="412"/>
    </location>
</feature>
<dbReference type="OrthoDB" id="9787129at2"/>
<feature type="transmembrane region" description="Helical" evidence="1">
    <location>
        <begin position="223"/>
        <end position="246"/>
    </location>
</feature>
<feature type="transmembrane region" description="Helical" evidence="1">
    <location>
        <begin position="140"/>
        <end position="158"/>
    </location>
</feature>